<evidence type="ECO:0008006" key="3">
    <source>
        <dbReference type="Google" id="ProtNLM"/>
    </source>
</evidence>
<dbReference type="Proteomes" id="UP000013986">
    <property type="component" value="Unassembled WGS sequence"/>
</dbReference>
<dbReference type="RefSeq" id="WP_016145582.1">
    <property type="nucleotide sequence ID" value="NZ_KB976991.1"/>
</dbReference>
<dbReference type="AlphaFoldDB" id="R8YUU4"/>
<evidence type="ECO:0000313" key="2">
    <source>
        <dbReference type="Proteomes" id="UP000013986"/>
    </source>
</evidence>
<comment type="caution">
    <text evidence="1">The sequence shown here is derived from an EMBL/GenBank/DDBJ whole genome shotgun (WGS) entry which is preliminary data.</text>
</comment>
<dbReference type="EMBL" id="APQO01000006">
    <property type="protein sequence ID" value="EOQ73024.1"/>
    <property type="molecule type" value="Genomic_DNA"/>
</dbReference>
<sequence length="431" mass="47461">MNILALSSSGELSLVAGASPSLKLEFDTHSYLANAEINVAFFAKVTSPRGPADISMRLEIRDAVTGDQIVTVQGLVDGDIENSASIVAVADAKEYFEKFDLKLGIDALQAILKSNAYNESNSLGRASKTLVLEDEVLPSFNADSLFKILTGQLTTPAYLTLPNPHDLPIYVAAQRAATKLRIPLDAEINPTFTAEQAAQFATSVDAQSQFVQFIWSPNLCRPSDAVTLRGRKVPAYYLGHYIGDKLLRNAKLNKQGFAPLKNAVAWKDYPFTAKNLSQMPNIDLEDEQIQEMLAKAKVNVVRPVKFETTLFVLSDVLTQYQSKNSPLRLVPAAEIAARVTNKCIEILRTYMFQATPDYIKKAGEDIQEFLEGASSETTGWLQPAEDLGGKPFEFSLIPDKDYPYERVRLYLAHGVVGTTRAAIFDDDVLVK</sequence>
<dbReference type="PATRIC" id="fig|1217689.3.peg.2907"/>
<dbReference type="OrthoDB" id="6669438at2"/>
<accession>R8YUU4</accession>
<gene>
    <name evidence="1" type="ORF">F929_02959</name>
</gene>
<evidence type="ECO:0000313" key="1">
    <source>
        <dbReference type="EMBL" id="EOQ73024.1"/>
    </source>
</evidence>
<reference evidence="1 2" key="1">
    <citation type="submission" date="2013-02" db="EMBL/GenBank/DDBJ databases">
        <title>The Genome Sequence of Acinetobacter pittii ANC 4052.</title>
        <authorList>
            <consortium name="The Broad Institute Genome Sequencing Platform"/>
            <consortium name="The Broad Institute Genome Sequencing Center for Infectious Disease"/>
            <person name="Cerqueira G."/>
            <person name="Feldgarden M."/>
            <person name="Courvalin P."/>
            <person name="Perichon B."/>
            <person name="Grillot-Courvalin C."/>
            <person name="Clermont D."/>
            <person name="Rocha E."/>
            <person name="Yoon E.-J."/>
            <person name="Nemec A."/>
            <person name="Walker B."/>
            <person name="Young S.K."/>
            <person name="Zeng Q."/>
            <person name="Gargeya S."/>
            <person name="Fitzgerald M."/>
            <person name="Haas B."/>
            <person name="Abouelleil A."/>
            <person name="Alvarado L."/>
            <person name="Arachchi H.M."/>
            <person name="Berlin A.M."/>
            <person name="Chapman S.B."/>
            <person name="Dewar J."/>
            <person name="Goldberg J."/>
            <person name="Griggs A."/>
            <person name="Gujja S."/>
            <person name="Hansen M."/>
            <person name="Howarth C."/>
            <person name="Imamovic A."/>
            <person name="Larimer J."/>
            <person name="McCowan C."/>
            <person name="Murphy C."/>
            <person name="Neiman D."/>
            <person name="Pearson M."/>
            <person name="Priest M."/>
            <person name="Roberts A."/>
            <person name="Saif S."/>
            <person name="Shea T."/>
            <person name="Sisk P."/>
            <person name="Sykes S."/>
            <person name="Wortman J."/>
            <person name="Nusbaum C."/>
            <person name="Birren B."/>
        </authorList>
    </citation>
    <scope>NUCLEOTIDE SEQUENCE [LARGE SCALE GENOMIC DNA]</scope>
    <source>
        <strain evidence="1 2">ANC 4052</strain>
    </source>
</reference>
<proteinExistence type="predicted"/>
<organism evidence="1 2">
    <name type="scientific">Acinetobacter lactucae</name>
    <dbReference type="NCBI Taxonomy" id="1785128"/>
    <lineage>
        <taxon>Bacteria</taxon>
        <taxon>Pseudomonadati</taxon>
        <taxon>Pseudomonadota</taxon>
        <taxon>Gammaproteobacteria</taxon>
        <taxon>Moraxellales</taxon>
        <taxon>Moraxellaceae</taxon>
        <taxon>Acinetobacter</taxon>
        <taxon>Acinetobacter calcoaceticus/baumannii complex</taxon>
    </lineage>
</organism>
<protein>
    <recommendedName>
        <fullName evidence="3">DUF3383 family protein</fullName>
    </recommendedName>
</protein>
<name>R8YUU4_9GAMM</name>
<dbReference type="HOGENOM" id="CLU_051979_0_0_6"/>